<reference evidence="3 4" key="1">
    <citation type="submission" date="2021-05" db="EMBL/GenBank/DDBJ databases">
        <title>A Polyphasic approach of four new species of the genus Ohtaekwangia: Ohtaekwangia histidinii sp. nov., Ohtaekwangia cretensis sp. nov., Ohtaekwangia indiensis sp. nov., Ohtaekwangia reichenbachii sp. nov. from diverse environment.</title>
        <authorList>
            <person name="Octaviana S."/>
        </authorList>
    </citation>
    <scope>NUCLEOTIDE SEQUENCE [LARGE SCALE GENOMIC DNA]</scope>
    <source>
        <strain evidence="3 4">PWU37</strain>
    </source>
</reference>
<dbReference type="AlphaFoldDB" id="A0AAP2DER0"/>
<accession>A0AAP2DER0</accession>
<dbReference type="EMBL" id="JAHESC010000048">
    <property type="protein sequence ID" value="MBT1689786.1"/>
    <property type="molecule type" value="Genomic_DNA"/>
</dbReference>
<feature type="transmembrane region" description="Helical" evidence="2">
    <location>
        <begin position="88"/>
        <end position="109"/>
    </location>
</feature>
<evidence type="ECO:0000256" key="2">
    <source>
        <dbReference type="SAM" id="Phobius"/>
    </source>
</evidence>
<dbReference type="Gene3D" id="1.25.10.10">
    <property type="entry name" value="Leucine-rich Repeat Variant"/>
    <property type="match status" value="1"/>
</dbReference>
<dbReference type="PANTHER" id="PTHR37461">
    <property type="entry name" value="ANTI-SIGMA-K FACTOR RSKA"/>
    <property type="match status" value="1"/>
</dbReference>
<keyword evidence="2" id="KW-1133">Transmembrane helix</keyword>
<comment type="caution">
    <text evidence="3">The sequence shown here is derived from an EMBL/GenBank/DDBJ whole genome shotgun (WGS) entry which is preliminary data.</text>
</comment>
<keyword evidence="2" id="KW-0812">Transmembrane</keyword>
<dbReference type="GO" id="GO:0006417">
    <property type="term" value="P:regulation of translation"/>
    <property type="evidence" value="ECO:0007669"/>
    <property type="project" value="TreeGrafter"/>
</dbReference>
<keyword evidence="4" id="KW-1185">Reference proteome</keyword>
<dbReference type="InterPro" id="IPR011989">
    <property type="entry name" value="ARM-like"/>
</dbReference>
<keyword evidence="2" id="KW-0472">Membrane</keyword>
<evidence type="ECO:0000313" key="4">
    <source>
        <dbReference type="Proteomes" id="UP001319180"/>
    </source>
</evidence>
<evidence type="ECO:0000256" key="1">
    <source>
        <dbReference type="SAM" id="Coils"/>
    </source>
</evidence>
<keyword evidence="1" id="KW-0175">Coiled coil</keyword>
<dbReference type="SUPFAM" id="SSF48371">
    <property type="entry name" value="ARM repeat"/>
    <property type="match status" value="1"/>
</dbReference>
<dbReference type="Proteomes" id="UP001319180">
    <property type="component" value="Unassembled WGS sequence"/>
</dbReference>
<proteinExistence type="predicted"/>
<dbReference type="RefSeq" id="WP_254093009.1">
    <property type="nucleotide sequence ID" value="NZ_JAHESC010000048.1"/>
</dbReference>
<evidence type="ECO:0000313" key="3">
    <source>
        <dbReference type="EMBL" id="MBT1689786.1"/>
    </source>
</evidence>
<gene>
    <name evidence="3" type="ORF">KK078_24705</name>
</gene>
<dbReference type="InterPro" id="IPR051474">
    <property type="entry name" value="Anti-sigma-K/W_factor"/>
</dbReference>
<dbReference type="PANTHER" id="PTHR37461:SF1">
    <property type="entry name" value="ANTI-SIGMA-K FACTOR RSKA"/>
    <property type="match status" value="1"/>
</dbReference>
<feature type="coiled-coil region" evidence="1">
    <location>
        <begin position="109"/>
        <end position="139"/>
    </location>
</feature>
<protein>
    <submittedName>
        <fullName evidence="3">HEAT repeat domain-containing protein</fullName>
    </submittedName>
</protein>
<dbReference type="InterPro" id="IPR016024">
    <property type="entry name" value="ARM-type_fold"/>
</dbReference>
<name>A0AAP2DER0_9BACT</name>
<sequence>METNDWDSLLIDYIDQNLSAADRGKVEQALRSDNAVRMQYEQLREILQAMEQVGEQEPPARMTTSFNARLQEEIRAAKQPRTISLTPTVYRVAAAIALLVLGGGAGYWISRHQQQQAELEAMQREMKATQEMLMAMLDNDLSASQRLQGATVALRMDRADNDLITVLARTLTDAPTTNVRLAALDALGKFSHERPVRQALIKALSTQNDPLVQIALIRMLVDMKEKTILKELHRISTDEQLLNEVKDEAHAGILRLS</sequence>
<dbReference type="GO" id="GO:0016989">
    <property type="term" value="F:sigma factor antagonist activity"/>
    <property type="evidence" value="ECO:0007669"/>
    <property type="project" value="TreeGrafter"/>
</dbReference>
<organism evidence="3 4">
    <name type="scientific">Dawidia soli</name>
    <dbReference type="NCBI Taxonomy" id="2782352"/>
    <lineage>
        <taxon>Bacteria</taxon>
        <taxon>Pseudomonadati</taxon>
        <taxon>Bacteroidota</taxon>
        <taxon>Cytophagia</taxon>
        <taxon>Cytophagales</taxon>
        <taxon>Chryseotaleaceae</taxon>
        <taxon>Dawidia</taxon>
    </lineage>
</organism>